<evidence type="ECO:0008006" key="4">
    <source>
        <dbReference type="Google" id="ProtNLM"/>
    </source>
</evidence>
<dbReference type="InterPro" id="IPR016024">
    <property type="entry name" value="ARM-type_fold"/>
</dbReference>
<feature type="region of interest" description="Disordered" evidence="1">
    <location>
        <begin position="1440"/>
        <end position="1459"/>
    </location>
</feature>
<dbReference type="Gene3D" id="1.25.10.10">
    <property type="entry name" value="Leucine-rich Repeat Variant"/>
    <property type="match status" value="1"/>
</dbReference>
<dbReference type="PANTHER" id="PTHR31691">
    <property type="entry name" value="ROTATIN"/>
    <property type="match status" value="1"/>
</dbReference>
<dbReference type="Proteomes" id="UP001205105">
    <property type="component" value="Unassembled WGS sequence"/>
</dbReference>
<evidence type="ECO:0000256" key="1">
    <source>
        <dbReference type="SAM" id="MobiDB-lite"/>
    </source>
</evidence>
<name>A0AAD5DJF3_9CHLO</name>
<dbReference type="InterPro" id="IPR030791">
    <property type="entry name" value="Rotatin"/>
</dbReference>
<feature type="region of interest" description="Disordered" evidence="1">
    <location>
        <begin position="1551"/>
        <end position="1613"/>
    </location>
</feature>
<dbReference type="InterPro" id="IPR011989">
    <property type="entry name" value="ARM-like"/>
</dbReference>
<accession>A0AAD5DJF3</accession>
<feature type="compositionally biased region" description="Polar residues" evidence="1">
    <location>
        <begin position="1445"/>
        <end position="1459"/>
    </location>
</feature>
<evidence type="ECO:0000313" key="2">
    <source>
        <dbReference type="EMBL" id="KAI7839117.1"/>
    </source>
</evidence>
<proteinExistence type="predicted"/>
<dbReference type="GO" id="GO:0044782">
    <property type="term" value="P:cilium organization"/>
    <property type="evidence" value="ECO:0007669"/>
    <property type="project" value="InterPro"/>
</dbReference>
<dbReference type="GO" id="GO:0036064">
    <property type="term" value="C:ciliary basal body"/>
    <property type="evidence" value="ECO:0007669"/>
    <property type="project" value="InterPro"/>
</dbReference>
<organism evidence="2 3">
    <name type="scientific">Chlorella ohadii</name>
    <dbReference type="NCBI Taxonomy" id="2649997"/>
    <lineage>
        <taxon>Eukaryota</taxon>
        <taxon>Viridiplantae</taxon>
        <taxon>Chlorophyta</taxon>
        <taxon>core chlorophytes</taxon>
        <taxon>Trebouxiophyceae</taxon>
        <taxon>Chlorellales</taxon>
        <taxon>Chlorellaceae</taxon>
        <taxon>Chlorella clade</taxon>
        <taxon>Chlorella</taxon>
    </lineage>
</organism>
<sequence length="1865" mass="191157">MSWKGALNQILSCEETHPLPDVRQRALRSLQFKLQHGLLDAASLTPSECAAAAERLLCFLLQPPEPAPSGAPDPDDDALIALELLAVMVRQPGMAARLLRLGADQALVRVADELPGCAMSASAVLGELLCSAAADPGGHASPAACADTPVSACMLGGYTTPGDQLAPPVAAHWEPAAPSPLLWAAASPVHCGAATSMSSTPQPPAAGTALAAGSRRIKAVQLSEDDSQQLFEVALELQPERADAAGEAALLATLATLRYGVLADMPAAAALLPLLELQADAGVDGGASSSGAGCLALAPVLAALTEALRMDLLSQCTAAGAVPPDSFASSFHALVLGPSTVGLLRLIQGLVQRRPCLLSPQVLPPLLCEVITALASHPVVGVCAPELYSWAVASLPTLCPAAVAQQDSVTQLVLQRHQLEAAVQQLACAPTAALAAACCREVQQLLPALELLNEHEQDQAVATAMDAAVRHGASPAAGALASRLLLHHRPAVRLAALAALDAALHTAGQAAPLLLLQPAVVGSLVVEVGAEPAEQQLAASVLQAAAAADSSGLGRALLPWEAWLLCHASHPAVGPAVACSLQAAAGQKGTMFEQLRPVLLGLFHSTPAVAAEAAQQLHAAIIQQRPAAAASMLYCPLPFDGLLVPAGTAVGQHDSAAKAAAAAAARLYTAADVQSLQAVLFSPSVQADLAAAALGQLAQVAGDARFGVLLGQEPVLATLQRHAQGGSPCHHTQQPALACLVAMAEQLPSAADWLLADADVRCAPLLPLAFHPLPAVRQQFARLLDILLFGTAARQLHSLAAQLSDGPADSRSTSTAGLPQAAVPEPFCASYLFARPTAVLPVAAALHPQPPASIFGSEGQQRLWRARQLCHTAAAGGEGGSAGSLLQVLSGPSLVAAPVRWEADFVRSSLAMLRGLQPEALVADGLRLLATSESHQQCHAALRRLELLVAALPEGLGTLGAAPWRDALDLLLSAAPLSPEDCALWADMLPLLQQLMMAALVSCSPGQQAAALEPHVMLRLAEQFAGGSALSFVEQLASGEDHHAAALLPAVLHTVHLMVRQAGRLSRPEQRELMLQACRAELWLDLADRRLEAGQWGYAARVAALQLATALLEACKGCTDPASCPRLLAAVVRRVLMPRELWDTHHCHGKAAVLASLQLLLSVTQPSCAAERLMLNHELWSSIGAVLQEEEEDATLLSAAAHAVLQRALLDAEGAVQLLGGGAVLLRLLRQPAATLSGVPGNGAMPAVEQAAAAAHAFRAAHAAAALVAAIGRLAPAKCWAEVSAAPGLLEAASSAFSWAVSTGRSSLPHAAEPAVASLQRSAQDALAPLADAIALLAQANANSTEQLGAACNCTPLPLASAVATAMSSPQLQQARAAGPLLATCCRLLAVLLQEEAVAQCFLLDSSGQEHQLPAAEPSLHQPVGAVLSASLMEQWLEAAAARNGSGSEEGSTDEQQQQRQVLDVALGGLLTYSGSAKQVALDAGLHTSLLDSCRALAASLAGPVAAPPLPQPAAAAHRTAKLQQLREARRSGTKQPAAVLAFGSRVANQAPAASKRSGRHSSCGEQSGSSAVAVDAGQEPEVQPEDHAEVASQTEPRPPDQPPPSLHAHPQQRQMRLMLSLLSLLQRLAHNSAPACSSLVEAGAMDVAAVLWGTGGPAVQTSLLSLLATLLHNSAEARATCASTGAPPVLERLVAAVLAGRSQPVAALAAFAASPDGARVLTALCTQPEGQRAVLACSTPSDTMLGVLLSLAEHSTPAPAAAAAAAAAVLLRQLALCPEAKAHFVSRRGALQTLLDAVSAAGAQPERAAAAAHALWALVHGGERVKVAVRRCEGWEQALALAACRQEQPALKSGVKALLSLLAK</sequence>
<feature type="region of interest" description="Disordered" evidence="1">
    <location>
        <begin position="1510"/>
        <end position="1536"/>
    </location>
</feature>
<evidence type="ECO:0000313" key="3">
    <source>
        <dbReference type="Proteomes" id="UP001205105"/>
    </source>
</evidence>
<comment type="caution">
    <text evidence="2">The sequence shown here is derived from an EMBL/GenBank/DDBJ whole genome shotgun (WGS) entry which is preliminary data.</text>
</comment>
<dbReference type="SUPFAM" id="SSF48371">
    <property type="entry name" value="ARM repeat"/>
    <property type="match status" value="2"/>
</dbReference>
<gene>
    <name evidence="2" type="ORF">COHA_007122</name>
</gene>
<keyword evidence="3" id="KW-1185">Reference proteome</keyword>
<reference evidence="2" key="1">
    <citation type="submission" date="2020-11" db="EMBL/GenBank/DDBJ databases">
        <title>Chlorella ohadii genome sequencing and assembly.</title>
        <authorList>
            <person name="Murik O."/>
            <person name="Treves H."/>
            <person name="Kedem I."/>
            <person name="Shotland Y."/>
            <person name="Kaplan A."/>
        </authorList>
    </citation>
    <scope>NUCLEOTIDE SEQUENCE</scope>
    <source>
        <strain evidence="2">1</strain>
    </source>
</reference>
<dbReference type="PANTHER" id="PTHR31691:SF1">
    <property type="entry name" value="ROTATIN"/>
    <property type="match status" value="1"/>
</dbReference>
<protein>
    <recommendedName>
        <fullName evidence="4">Rotatin N-terminal domain-containing protein</fullName>
    </recommendedName>
</protein>
<dbReference type="EMBL" id="JADXDR010000107">
    <property type="protein sequence ID" value="KAI7839117.1"/>
    <property type="molecule type" value="Genomic_DNA"/>
</dbReference>